<dbReference type="RefSeq" id="WP_123556254.1">
    <property type="nucleotide sequence ID" value="NZ_RJVJ01000001.1"/>
</dbReference>
<gene>
    <name evidence="1" type="ORF">EDD39_2955</name>
</gene>
<protein>
    <submittedName>
        <fullName evidence="1">Uncharacterized protein</fullName>
    </submittedName>
</protein>
<proteinExistence type="predicted"/>
<dbReference type="OrthoDB" id="4350465at2"/>
<evidence type="ECO:0000313" key="1">
    <source>
        <dbReference type="EMBL" id="ROR44747.1"/>
    </source>
</evidence>
<comment type="caution">
    <text evidence="1">The sequence shown here is derived from an EMBL/GenBank/DDBJ whole genome shotgun (WGS) entry which is preliminary data.</text>
</comment>
<dbReference type="Proteomes" id="UP000267408">
    <property type="component" value="Unassembled WGS sequence"/>
</dbReference>
<name>A0A8G1UNA3_9ACTN</name>
<dbReference type="AlphaFoldDB" id="A0A8G1UNA3"/>
<reference evidence="1 2" key="1">
    <citation type="submission" date="2018-11" db="EMBL/GenBank/DDBJ databases">
        <title>Sequencing the genomes of 1000 actinobacteria strains.</title>
        <authorList>
            <person name="Klenk H.-P."/>
        </authorList>
    </citation>
    <scope>NUCLEOTIDE SEQUENCE [LARGE SCALE GENOMIC DNA]</scope>
    <source>
        <strain evidence="1 2">DSM 44780</strain>
    </source>
</reference>
<accession>A0A8G1UNA3</accession>
<organism evidence="1 2">
    <name type="scientific">Kitasatospora cineracea</name>
    <dbReference type="NCBI Taxonomy" id="88074"/>
    <lineage>
        <taxon>Bacteria</taxon>
        <taxon>Bacillati</taxon>
        <taxon>Actinomycetota</taxon>
        <taxon>Actinomycetes</taxon>
        <taxon>Kitasatosporales</taxon>
        <taxon>Streptomycetaceae</taxon>
        <taxon>Kitasatospora</taxon>
    </lineage>
</organism>
<evidence type="ECO:0000313" key="2">
    <source>
        <dbReference type="Proteomes" id="UP000267408"/>
    </source>
</evidence>
<sequence length="302" mass="34214">MITTYTSTRLLLRYEVEHAETGLTYYTVRAPHVTGTITLHPEATPGAADNPDAYTRLRFVSGRYDPDEGPSTYTDRLAVYNSWIYDGITLPEPGTPIDRDPWDRLHRSTYELATEKTRARAKEVGQKIINEYRLDRHRHAQHTRYLRSAADRQLARATREADELRPAVDRLGVLETQIDRWTRLRHPGTSTTTVEVGGHLADWIDARLAGRQPLTSADHEVYRSWAAARRLGDRAAIFQSRRTMLPTAAALASFARILTEASQESPSKAARADARCRLRRIAEVHPTLAPMAPPREDEEAPR</sequence>
<dbReference type="EMBL" id="RJVJ01000001">
    <property type="protein sequence ID" value="ROR44747.1"/>
    <property type="molecule type" value="Genomic_DNA"/>
</dbReference>